<dbReference type="Proteomes" id="UP000193862">
    <property type="component" value="Unassembled WGS sequence"/>
</dbReference>
<dbReference type="EMBL" id="FWFS01000017">
    <property type="protein sequence ID" value="SLN70508.1"/>
    <property type="molecule type" value="Genomic_DNA"/>
</dbReference>
<dbReference type="PANTHER" id="PTHR30579:SF3">
    <property type="entry name" value="TRANSCRIPTIONAL REGULATORY PROTEIN"/>
    <property type="match status" value="1"/>
</dbReference>
<dbReference type="PROSITE" id="PS50931">
    <property type="entry name" value="HTH_LYSR"/>
    <property type="match status" value="1"/>
</dbReference>
<dbReference type="Pfam" id="PF03466">
    <property type="entry name" value="LysR_substrate"/>
    <property type="match status" value="1"/>
</dbReference>
<dbReference type="PANTHER" id="PTHR30579">
    <property type="entry name" value="TRANSCRIPTIONAL REGULATOR"/>
    <property type="match status" value="1"/>
</dbReference>
<dbReference type="SUPFAM" id="SSF53850">
    <property type="entry name" value="Periplasmic binding protein-like II"/>
    <property type="match status" value="1"/>
</dbReference>
<evidence type="ECO:0000256" key="1">
    <source>
        <dbReference type="ARBA" id="ARBA00009437"/>
    </source>
</evidence>
<keyword evidence="3" id="KW-0238">DNA-binding</keyword>
<evidence type="ECO:0000256" key="2">
    <source>
        <dbReference type="ARBA" id="ARBA00023015"/>
    </source>
</evidence>
<dbReference type="InterPro" id="IPR036390">
    <property type="entry name" value="WH_DNA-bd_sf"/>
</dbReference>
<keyword evidence="4" id="KW-0804">Transcription</keyword>
<dbReference type="Pfam" id="PF00126">
    <property type="entry name" value="HTH_1"/>
    <property type="match status" value="1"/>
</dbReference>
<keyword evidence="2" id="KW-0805">Transcription regulation</keyword>
<feature type="domain" description="HTH lysR-type" evidence="5">
    <location>
        <begin position="26"/>
        <end position="83"/>
    </location>
</feature>
<dbReference type="GO" id="GO:0003677">
    <property type="term" value="F:DNA binding"/>
    <property type="evidence" value="ECO:0007669"/>
    <property type="project" value="UniProtKB-KW"/>
</dbReference>
<dbReference type="Gene3D" id="3.40.190.290">
    <property type="match status" value="1"/>
</dbReference>
<dbReference type="InterPro" id="IPR005119">
    <property type="entry name" value="LysR_subst-bd"/>
</dbReference>
<organism evidence="6 7">
    <name type="scientific">Aquimixticola soesokkakensis</name>
    <dbReference type="NCBI Taxonomy" id="1519096"/>
    <lineage>
        <taxon>Bacteria</taxon>
        <taxon>Pseudomonadati</taxon>
        <taxon>Pseudomonadota</taxon>
        <taxon>Alphaproteobacteria</taxon>
        <taxon>Rhodobacterales</taxon>
        <taxon>Paracoccaceae</taxon>
        <taxon>Aquimixticola</taxon>
    </lineage>
</organism>
<dbReference type="InterPro" id="IPR050176">
    <property type="entry name" value="LTTR"/>
</dbReference>
<evidence type="ECO:0000256" key="4">
    <source>
        <dbReference type="ARBA" id="ARBA00023163"/>
    </source>
</evidence>
<evidence type="ECO:0000259" key="5">
    <source>
        <dbReference type="PROSITE" id="PS50931"/>
    </source>
</evidence>
<comment type="similarity">
    <text evidence="1">Belongs to the LysR transcriptional regulatory family.</text>
</comment>
<reference evidence="6 7" key="1">
    <citation type="submission" date="2017-03" db="EMBL/GenBank/DDBJ databases">
        <authorList>
            <person name="Afonso C.L."/>
            <person name="Miller P.J."/>
            <person name="Scott M.A."/>
            <person name="Spackman E."/>
            <person name="Goraichik I."/>
            <person name="Dimitrov K.M."/>
            <person name="Suarez D.L."/>
            <person name="Swayne D.E."/>
        </authorList>
    </citation>
    <scope>NUCLEOTIDE SEQUENCE [LARGE SCALE GENOMIC DNA]</scope>
    <source>
        <strain evidence="6 7">CECT 8620</strain>
    </source>
</reference>
<sequence>MTSEHIGMRIIYTIMMQNCTFMVRWMDWENIRFFVALVETGSTAAAARELGVERTTVTRRIQALESETGLALFDRRGRQLALTAAGRDFADATRPMMEAAHLAARCAAGMHLGMSGRVKISAPPALAKALLIAPLLSLGKEYPKLEIQLTGEIAFASLLRNEADIAVRLTRPQTGDLAVSKLGSVAFRLYAHRAYIANTPEEEWRYVGQGDVRDAMPQQVALNRIAGGKFACYVDDVDLQMAAVMAKGGIAVLPDFLTADKNELTLVGSGEPLLVREVWSVTHNSQRHQERIKRTIDVLRMAFK</sequence>
<evidence type="ECO:0000313" key="6">
    <source>
        <dbReference type="EMBL" id="SLN70508.1"/>
    </source>
</evidence>
<keyword evidence="7" id="KW-1185">Reference proteome</keyword>
<dbReference type="GO" id="GO:0003700">
    <property type="term" value="F:DNA-binding transcription factor activity"/>
    <property type="evidence" value="ECO:0007669"/>
    <property type="project" value="InterPro"/>
</dbReference>
<proteinExistence type="inferred from homology"/>
<protein>
    <submittedName>
        <fullName evidence="6">HTH-type transcriptional regulator GltC</fullName>
    </submittedName>
</protein>
<dbReference type="Gene3D" id="1.10.10.10">
    <property type="entry name" value="Winged helix-like DNA-binding domain superfamily/Winged helix DNA-binding domain"/>
    <property type="match status" value="1"/>
</dbReference>
<accession>A0A1Y5TRQ4</accession>
<dbReference type="InterPro" id="IPR036388">
    <property type="entry name" value="WH-like_DNA-bd_sf"/>
</dbReference>
<evidence type="ECO:0000256" key="3">
    <source>
        <dbReference type="ARBA" id="ARBA00023125"/>
    </source>
</evidence>
<gene>
    <name evidence="6" type="primary">gltC_2</name>
    <name evidence="6" type="ORF">AQS8620_03347</name>
</gene>
<dbReference type="SUPFAM" id="SSF46785">
    <property type="entry name" value="Winged helix' DNA-binding domain"/>
    <property type="match status" value="1"/>
</dbReference>
<dbReference type="InterPro" id="IPR000847">
    <property type="entry name" value="LysR_HTH_N"/>
</dbReference>
<dbReference type="AlphaFoldDB" id="A0A1Y5TRQ4"/>
<evidence type="ECO:0000313" key="7">
    <source>
        <dbReference type="Proteomes" id="UP000193862"/>
    </source>
</evidence>
<name>A0A1Y5TRQ4_9RHOB</name>